<evidence type="ECO:0000313" key="2">
    <source>
        <dbReference type="Proteomes" id="UP001054945"/>
    </source>
</evidence>
<dbReference type="Proteomes" id="UP001054945">
    <property type="component" value="Unassembled WGS sequence"/>
</dbReference>
<gene>
    <name evidence="1" type="ORF">CEXT_725721</name>
</gene>
<accession>A0AAV4MIN6</accession>
<organism evidence="1 2">
    <name type="scientific">Caerostris extrusa</name>
    <name type="common">Bark spider</name>
    <name type="synonym">Caerostris bankana</name>
    <dbReference type="NCBI Taxonomy" id="172846"/>
    <lineage>
        <taxon>Eukaryota</taxon>
        <taxon>Metazoa</taxon>
        <taxon>Ecdysozoa</taxon>
        <taxon>Arthropoda</taxon>
        <taxon>Chelicerata</taxon>
        <taxon>Arachnida</taxon>
        <taxon>Araneae</taxon>
        <taxon>Araneomorphae</taxon>
        <taxon>Entelegynae</taxon>
        <taxon>Araneoidea</taxon>
        <taxon>Araneidae</taxon>
        <taxon>Caerostris</taxon>
    </lineage>
</organism>
<name>A0AAV4MIN6_CAEEX</name>
<protein>
    <submittedName>
        <fullName evidence="1">Uncharacterized protein</fullName>
    </submittedName>
</protein>
<reference evidence="1 2" key="1">
    <citation type="submission" date="2021-06" db="EMBL/GenBank/DDBJ databases">
        <title>Caerostris extrusa draft genome.</title>
        <authorList>
            <person name="Kono N."/>
            <person name="Arakawa K."/>
        </authorList>
    </citation>
    <scope>NUCLEOTIDE SEQUENCE [LARGE SCALE GENOMIC DNA]</scope>
</reference>
<dbReference type="AlphaFoldDB" id="A0AAV4MIN6"/>
<keyword evidence="2" id="KW-1185">Reference proteome</keyword>
<sequence>MESKTGSFSLTFEGMSSSRRLKGYQCCSLMRSWAQYWKNGLRFHKDLVGEIVTVESLSSWMSVTKHFGQESRLSSSDYIQCILPSGLRTSKRAITSPIVPCILVPSPY</sequence>
<comment type="caution">
    <text evidence="1">The sequence shown here is derived from an EMBL/GenBank/DDBJ whole genome shotgun (WGS) entry which is preliminary data.</text>
</comment>
<dbReference type="EMBL" id="BPLR01019786">
    <property type="protein sequence ID" value="GIX71763.1"/>
    <property type="molecule type" value="Genomic_DNA"/>
</dbReference>
<evidence type="ECO:0000313" key="1">
    <source>
        <dbReference type="EMBL" id="GIX71763.1"/>
    </source>
</evidence>
<proteinExistence type="predicted"/>